<dbReference type="EMBL" id="AP027729">
    <property type="protein sequence ID" value="BDZ43139.1"/>
    <property type="molecule type" value="Genomic_DNA"/>
</dbReference>
<keyword evidence="3" id="KW-1185">Reference proteome</keyword>
<reference evidence="3" key="1">
    <citation type="journal article" date="2019" name="Int. J. Syst. Evol. Microbiol.">
        <title>The Global Catalogue of Microorganisms (GCM) 10K type strain sequencing project: providing services to taxonomists for standard genome sequencing and annotation.</title>
        <authorList>
            <consortium name="The Broad Institute Genomics Platform"/>
            <consortium name="The Broad Institute Genome Sequencing Center for Infectious Disease"/>
            <person name="Wu L."/>
            <person name="Ma J."/>
        </authorList>
    </citation>
    <scope>NUCLEOTIDE SEQUENCE [LARGE SCALE GENOMIC DNA]</scope>
    <source>
        <strain evidence="3">NBRC 108565</strain>
    </source>
</reference>
<proteinExistence type="predicted"/>
<gene>
    <name evidence="2" type="ORF">GCM10025865_24380</name>
</gene>
<accession>A0ABM8G4P8</accession>
<evidence type="ECO:0000313" key="3">
    <source>
        <dbReference type="Proteomes" id="UP001321475"/>
    </source>
</evidence>
<dbReference type="Proteomes" id="UP001321475">
    <property type="component" value="Chromosome"/>
</dbReference>
<protein>
    <submittedName>
        <fullName evidence="2">Uncharacterized protein</fullName>
    </submittedName>
</protein>
<feature type="region of interest" description="Disordered" evidence="1">
    <location>
        <begin position="18"/>
        <end position="39"/>
    </location>
</feature>
<sequence>MSSVHEIASAIASVRNSVRGVRATGSPRAGRSGDRAYEGRARFPAPVRVRVVRLTGVARTAGQQNGPESVRSGRYLGSVSSEPFPFGKVLT</sequence>
<evidence type="ECO:0000256" key="1">
    <source>
        <dbReference type="SAM" id="MobiDB-lite"/>
    </source>
</evidence>
<organism evidence="2 3">
    <name type="scientific">Paraoerskovia sediminicola</name>
    <dbReference type="NCBI Taxonomy" id="1138587"/>
    <lineage>
        <taxon>Bacteria</taxon>
        <taxon>Bacillati</taxon>
        <taxon>Actinomycetota</taxon>
        <taxon>Actinomycetes</taxon>
        <taxon>Micrococcales</taxon>
        <taxon>Cellulomonadaceae</taxon>
        <taxon>Paraoerskovia</taxon>
    </lineage>
</organism>
<evidence type="ECO:0000313" key="2">
    <source>
        <dbReference type="EMBL" id="BDZ43139.1"/>
    </source>
</evidence>
<name>A0ABM8G4P8_9CELL</name>